<dbReference type="AlphaFoldDB" id="W8TKN5"/>
<dbReference type="HOGENOM" id="CLU_181623_2_0_9"/>
<dbReference type="RefSeq" id="WP_038602561.1">
    <property type="nucleotide sequence ID" value="NZ_CP007452.1"/>
</dbReference>
<keyword evidence="2" id="KW-1185">Reference proteome</keyword>
<dbReference type="Proteomes" id="UP000019591">
    <property type="component" value="Chromosome"/>
</dbReference>
<dbReference type="EMBL" id="CP007452">
    <property type="protein sequence ID" value="AHM56747.1"/>
    <property type="molecule type" value="Genomic_DNA"/>
</dbReference>
<dbReference type="PATRIC" id="fig|1286171.3.peg.1403"/>
<evidence type="ECO:0000313" key="2">
    <source>
        <dbReference type="Proteomes" id="UP000019591"/>
    </source>
</evidence>
<proteinExistence type="predicted"/>
<organism evidence="1 2">
    <name type="scientific">Peptoclostridium acidaminophilum DSM 3953</name>
    <dbReference type="NCBI Taxonomy" id="1286171"/>
    <lineage>
        <taxon>Bacteria</taxon>
        <taxon>Bacillati</taxon>
        <taxon>Bacillota</taxon>
        <taxon>Clostridia</taxon>
        <taxon>Peptostreptococcales</taxon>
        <taxon>Peptoclostridiaceae</taxon>
        <taxon>Peptoclostridium</taxon>
    </lineage>
</organism>
<reference evidence="1 2" key="1">
    <citation type="journal article" date="2014" name="Genome Announc.">
        <title>Complete Genome Sequence of Amino Acid-Utilizing Eubacterium acidaminophilum al-2 (DSM 3953).</title>
        <authorList>
            <person name="Poehlein A."/>
            <person name="Andreesen J.R."/>
            <person name="Daniel R."/>
        </authorList>
    </citation>
    <scope>NUCLEOTIDE SEQUENCE [LARGE SCALE GENOMIC DNA]</scope>
    <source>
        <strain evidence="1 2">DSM 3953</strain>
    </source>
</reference>
<dbReference type="STRING" id="1286171.EAL2_c14520"/>
<dbReference type="OrthoDB" id="164847at2"/>
<accession>W8TKN5</accession>
<gene>
    <name evidence="1" type="ORF">EAL2_c14520</name>
</gene>
<dbReference type="Gene3D" id="6.20.120.50">
    <property type="match status" value="1"/>
</dbReference>
<dbReference type="KEGG" id="eac:EAL2_c14520"/>
<sequence>MRGVIDRFEGEVAVVELEDGRFVEIGRELLPENAREGDSLVIEGEKVSIDACDTKDRKEEAEKLMNELFE</sequence>
<name>W8TKN5_PEPAC</name>
<evidence type="ECO:0000313" key="1">
    <source>
        <dbReference type="EMBL" id="AHM56747.1"/>
    </source>
</evidence>
<dbReference type="Pfam" id="PF11213">
    <property type="entry name" value="DUF3006"/>
    <property type="match status" value="1"/>
</dbReference>
<protein>
    <submittedName>
        <fullName evidence="1">Uncharacterized protein</fullName>
    </submittedName>
</protein>
<dbReference type="InterPro" id="IPR021377">
    <property type="entry name" value="DUF3006"/>
</dbReference>